<gene>
    <name evidence="1" type="ORF">DEACI_1644</name>
    <name evidence="2" type="ORF">DEACI_2180</name>
</gene>
<dbReference type="Proteomes" id="UP000836597">
    <property type="component" value="Chromosome"/>
</dbReference>
<dbReference type="EMBL" id="CDGJ01000064">
    <property type="protein sequence ID" value="CEJ07714.1"/>
    <property type="molecule type" value="Genomic_DNA"/>
</dbReference>
<dbReference type="InterPro" id="IPR049744">
    <property type="entry name" value="CC/Se_fam"/>
</dbReference>
<protein>
    <submittedName>
        <fullName evidence="1">Uncharacterized protein</fullName>
    </submittedName>
</protein>
<organism evidence="1">
    <name type="scientific">Acididesulfobacillus acetoxydans</name>
    <dbReference type="NCBI Taxonomy" id="1561005"/>
    <lineage>
        <taxon>Bacteria</taxon>
        <taxon>Bacillati</taxon>
        <taxon>Bacillota</taxon>
        <taxon>Clostridia</taxon>
        <taxon>Eubacteriales</taxon>
        <taxon>Peptococcaceae</taxon>
        <taxon>Acididesulfobacillus</taxon>
    </lineage>
</organism>
<evidence type="ECO:0000313" key="2">
    <source>
        <dbReference type="EMBL" id="CEJ07714.1"/>
    </source>
</evidence>
<proteinExistence type="predicted"/>
<dbReference type="RefSeq" id="WP_240984569.1">
    <property type="nucleotide sequence ID" value="NZ_CDGJ01000064.1"/>
</dbReference>
<name>A0A8S0WXI7_9FIRM</name>
<reference evidence="2" key="1">
    <citation type="submission" date="2014-11" db="EMBL/GenBank/DDBJ databases">
        <authorList>
            <person name="Hornung B.V."/>
        </authorList>
    </citation>
    <scope>NUCLEOTIDE SEQUENCE</scope>
    <source>
        <strain evidence="2">INE</strain>
    </source>
</reference>
<dbReference type="AlphaFoldDB" id="A0A8S0WXI7"/>
<evidence type="ECO:0000313" key="3">
    <source>
        <dbReference type="Proteomes" id="UP001071230"/>
    </source>
</evidence>
<dbReference type="KEGG" id="aacx:DEACI_1644"/>
<reference evidence="1" key="2">
    <citation type="submission" date="2020-01" db="EMBL/GenBank/DDBJ databases">
        <authorList>
            <person name="Hornung B."/>
        </authorList>
    </citation>
    <scope>NUCLEOTIDE SEQUENCE</scope>
    <source>
        <strain evidence="1">PacBioINE</strain>
    </source>
</reference>
<dbReference type="EMBL" id="LR746496">
    <property type="protein sequence ID" value="CAA7600991.1"/>
    <property type="molecule type" value="Genomic_DNA"/>
</dbReference>
<accession>A0A8S0WXI7</accession>
<sequence length="98" mass="11135">MQSALAFTPRARTYLEKRGVREIYVEPVNIVECCIPVISPPSVRKGTPPKPENFLVLEADGIRVFYDKDLLRPDTLTIDTQSYGFAKTLVIKDWHISV</sequence>
<keyword evidence="3" id="KW-1185">Reference proteome</keyword>
<dbReference type="NCBIfam" id="NF041239">
    <property type="entry name" value="Moor_selen_rel"/>
    <property type="match status" value="1"/>
</dbReference>
<evidence type="ECO:0000313" key="1">
    <source>
        <dbReference type="EMBL" id="CAA7600991.1"/>
    </source>
</evidence>
<dbReference type="Proteomes" id="UP001071230">
    <property type="component" value="Unassembled WGS sequence"/>
</dbReference>